<evidence type="ECO:0000256" key="3">
    <source>
        <dbReference type="PROSITE-ProRule" id="PRU00708"/>
    </source>
</evidence>
<feature type="repeat" description="PPR" evidence="3">
    <location>
        <begin position="694"/>
        <end position="728"/>
    </location>
</feature>
<dbReference type="Pfam" id="PF13041">
    <property type="entry name" value="PPR_2"/>
    <property type="match status" value="3"/>
</dbReference>
<evidence type="ECO:0000256" key="2">
    <source>
        <dbReference type="ARBA" id="ARBA00022946"/>
    </source>
</evidence>
<dbReference type="NCBIfam" id="TIGR00756">
    <property type="entry name" value="PPR"/>
    <property type="match status" value="2"/>
</dbReference>
<organism evidence="5">
    <name type="scientific">Oryza glumipatula</name>
    <dbReference type="NCBI Taxonomy" id="40148"/>
    <lineage>
        <taxon>Eukaryota</taxon>
        <taxon>Viridiplantae</taxon>
        <taxon>Streptophyta</taxon>
        <taxon>Embryophyta</taxon>
        <taxon>Tracheophyta</taxon>
        <taxon>Spermatophyta</taxon>
        <taxon>Magnoliopsida</taxon>
        <taxon>Liliopsida</taxon>
        <taxon>Poales</taxon>
        <taxon>Poaceae</taxon>
        <taxon>BOP clade</taxon>
        <taxon>Oryzoideae</taxon>
        <taxon>Oryzeae</taxon>
        <taxon>Oryzinae</taxon>
        <taxon>Oryza</taxon>
    </lineage>
</organism>
<feature type="compositionally biased region" description="Basic and acidic residues" evidence="4">
    <location>
        <begin position="1333"/>
        <end position="1351"/>
    </location>
</feature>
<feature type="region of interest" description="Disordered" evidence="4">
    <location>
        <begin position="1209"/>
        <end position="1264"/>
    </location>
</feature>
<dbReference type="GO" id="GO:0003723">
    <property type="term" value="F:RNA binding"/>
    <property type="evidence" value="ECO:0007669"/>
    <property type="project" value="InterPro"/>
</dbReference>
<dbReference type="EnsemblPlants" id="OGLUM07G19680.1">
    <property type="protein sequence ID" value="OGLUM07G19680.1"/>
    <property type="gene ID" value="OGLUM07G19680"/>
</dbReference>
<feature type="compositionally biased region" description="Low complexity" evidence="4">
    <location>
        <begin position="512"/>
        <end position="521"/>
    </location>
</feature>
<dbReference type="InterPro" id="IPR002885">
    <property type="entry name" value="PPR_rpt"/>
</dbReference>
<dbReference type="InterPro" id="IPR011990">
    <property type="entry name" value="TPR-like_helical_dom_sf"/>
</dbReference>
<dbReference type="FunFam" id="1.25.40.10:FF:000459">
    <property type="entry name" value="Pentatricopeptide repeat-containing protein"/>
    <property type="match status" value="1"/>
</dbReference>
<dbReference type="GO" id="GO:0009451">
    <property type="term" value="P:RNA modification"/>
    <property type="evidence" value="ECO:0007669"/>
    <property type="project" value="InterPro"/>
</dbReference>
<keyword evidence="1" id="KW-0677">Repeat</keyword>
<reference evidence="5" key="2">
    <citation type="submission" date="2018-05" db="EMBL/GenBank/DDBJ databases">
        <title>OgluRS3 (Oryza glumaepatula Reference Sequence Version 3).</title>
        <authorList>
            <person name="Zhang J."/>
            <person name="Kudrna D."/>
            <person name="Lee S."/>
            <person name="Talag J."/>
            <person name="Welchert J."/>
            <person name="Wing R.A."/>
        </authorList>
    </citation>
    <scope>NUCLEOTIDE SEQUENCE [LARGE SCALE GENOMIC DNA]</scope>
</reference>
<feature type="compositionally biased region" description="Gly residues" evidence="4">
    <location>
        <begin position="354"/>
        <end position="369"/>
    </location>
</feature>
<dbReference type="Gene3D" id="1.25.40.10">
    <property type="entry name" value="Tetratricopeptide repeat domain"/>
    <property type="match status" value="3"/>
</dbReference>
<feature type="region of interest" description="Disordered" evidence="4">
    <location>
        <begin position="1276"/>
        <end position="1425"/>
    </location>
</feature>
<dbReference type="eggNOG" id="KOG4197">
    <property type="taxonomic scope" value="Eukaryota"/>
</dbReference>
<dbReference type="PANTHER" id="PTHR47926">
    <property type="entry name" value="PENTATRICOPEPTIDE REPEAT-CONTAINING PROTEIN"/>
    <property type="match status" value="1"/>
</dbReference>
<dbReference type="PANTHER" id="PTHR47926:SF518">
    <property type="entry name" value="(WILD MALAYSIAN BANANA) HYPOTHETICAL PROTEIN"/>
    <property type="match status" value="1"/>
</dbReference>
<dbReference type="Proteomes" id="UP000026961">
    <property type="component" value="Chromosome 7"/>
</dbReference>
<dbReference type="PROSITE" id="PS51375">
    <property type="entry name" value="PPR"/>
    <property type="match status" value="3"/>
</dbReference>
<feature type="region of interest" description="Disordered" evidence="4">
    <location>
        <begin position="1"/>
        <end position="122"/>
    </location>
</feature>
<sequence>MEDRRSYAIHRTPALPRIVSNSSSVATAEDAHRGGNYKQRPICRGDERLPMPPLHSKRRRDEHHRRDYHYDDDDYAYRASKKKKQQAAAEQAARMPNNRTTRPTTRRASSSRSRAKEESHARAMKMMSMAQIMRKTSVVVLQEEEDLTSSATRRAPAPPPREVVRVRLRLTPAPVATAEDAARGGKMPPPPPLPTKRRREVVVVDDDDASRASKKKHVLSKKEEAALARCSSAAARRPMIKNCSGGGERSQESAPAPSPSPARLGSSTAQDTLSAAIAVARSVMDKRREVSLWREEAHGGSWPRWSGPWNSTTRTSCPEPEPEGPVASHAQPLNPEGLSSPTAVARRGRRARSGGQGYGAGCSGAGGSGRVQRGRSTAAEPLLRAAARRRRGGEPQGRPAGGSRQAAAERRPASACAAAADCGLPPAGLRRGGDSASTRLGGCSRRGRGLVAWRLGRHLAISVDRRPPRHLLELMEGFKKLGPPLRRSRQAFGGPAVQPARARQRGRGGAGAAAWPPLGAQDGPTAEDHLIVVRVLSIKRQLLALKVKISSHRSHSNCYIMSLAAVASPHFPPSWAYQIRMAASQGQFLHAISLFLQMRASVAPRSSVPASLPAALKSCAGLGLCTLAASLHALAIRSGSFADRFTANALLNLCIKLPGFHHPFGTNGPSGEGGLESAAYESMRKVFDEMLKRDAVSWNTLILGCAEHKRHQEALSMVREMWRDGFMPDTFTLSTVLPIFAECADIKRGMVVHGYAIKNGFDNDVFVGSSLIDMYANCTQMDYSMKVFDSFSDCDAVLWNSMLAGYAQNGSVEEALGIFRRMLQAGVRPVPVTFSSLIPAFGNLSLLRLGKQLHAYLIRARFNDNIFISSSLIDMYCKCGNVDIARRVFNGIQSPDIVSWTAMIMGYALHGPATEAFVLFKRMELGNVKPNHITFLAVLTACSHAGLVDNGWKYFNSMSNQYGFVPSLEHCAALADTLGRAGDLDEAYNFISEMKIKPTSSVWSTLLRACRVHKNTVLAEEVAKKIFELEPKSMGSHVILSNMYSASGRWNEAAQLRKSMRIKGMKKEPACSWIEVKNKLHVFIAHDKSHPWYDRIIDALNVYSEQMIRQGYVPNMEDVLQDIEEEQKREGQPPLDASAIYNSSLRHFEISDSKFPLHSISLSYDNLAWMLALVEISADLWSIRSALQGTEEIGCLVRIRIKPARAARAEEDAGKQEERLPMDHPLSTTTTKRRPEGEESSGAASQPAPERVNPTGTTTPAARAAASCCVNEEALASSSHAGGRDDGASAIKKCKDGEGRQEDAKNAQESSGMTSPAVHSARATSPAPPPSRTKKETPVRAHAAVRDDDATPPRAIKKCKSDERRQEKDGESAGQCATTSSPRVQPSPTPSPAPAARPDPSAAENSLREAIERARPHMRRDIARQREAARREIASMVRTVEFNDPFISPEDVNKP</sequence>
<feature type="region of interest" description="Disordered" evidence="4">
    <location>
        <begin position="489"/>
        <end position="521"/>
    </location>
</feature>
<dbReference type="Pfam" id="PF01535">
    <property type="entry name" value="PPR"/>
    <property type="match status" value="1"/>
</dbReference>
<feature type="region of interest" description="Disordered" evidence="4">
    <location>
        <begin position="177"/>
        <end position="196"/>
    </location>
</feature>
<accession>A0A0E0ALU8</accession>
<dbReference type="InterPro" id="IPR046960">
    <property type="entry name" value="PPR_At4g14850-like_plant"/>
</dbReference>
<dbReference type="InterPro" id="IPR046848">
    <property type="entry name" value="E_motif"/>
</dbReference>
<feature type="compositionally biased region" description="Pro residues" evidence="4">
    <location>
        <begin position="1385"/>
        <end position="1397"/>
    </location>
</feature>
<feature type="compositionally biased region" description="Low complexity" evidence="4">
    <location>
        <begin position="86"/>
        <end position="112"/>
    </location>
</feature>
<feature type="compositionally biased region" description="Basic and acidic residues" evidence="4">
    <location>
        <begin position="1282"/>
        <end position="1306"/>
    </location>
</feature>
<feature type="region of interest" description="Disordered" evidence="4">
    <location>
        <begin position="294"/>
        <end position="412"/>
    </location>
</feature>
<evidence type="ECO:0000256" key="4">
    <source>
        <dbReference type="SAM" id="MobiDB-lite"/>
    </source>
</evidence>
<feature type="compositionally biased region" description="Low complexity" evidence="4">
    <location>
        <begin position="396"/>
        <end position="406"/>
    </location>
</feature>
<reference evidence="5" key="1">
    <citation type="submission" date="2015-04" db="UniProtKB">
        <authorList>
            <consortium name="EnsemblPlants"/>
        </authorList>
    </citation>
    <scope>IDENTIFICATION</scope>
</reference>
<keyword evidence="6" id="KW-1185">Reference proteome</keyword>
<dbReference type="Gramene" id="OGLUM07G19680.1">
    <property type="protein sequence ID" value="OGLUM07G19680.1"/>
    <property type="gene ID" value="OGLUM07G19680"/>
</dbReference>
<feature type="region of interest" description="Disordered" evidence="4">
    <location>
        <begin position="239"/>
        <end position="269"/>
    </location>
</feature>
<feature type="compositionally biased region" description="Low complexity" evidence="4">
    <location>
        <begin position="1254"/>
        <end position="1264"/>
    </location>
</feature>
<evidence type="ECO:0000313" key="5">
    <source>
        <dbReference type="EnsemblPlants" id="OGLUM07G19680.1"/>
    </source>
</evidence>
<feature type="repeat" description="PPR" evidence="3">
    <location>
        <begin position="896"/>
        <end position="930"/>
    </location>
</feature>
<feature type="compositionally biased region" description="Basic and acidic residues" evidence="4">
    <location>
        <begin position="1406"/>
        <end position="1425"/>
    </location>
</feature>
<dbReference type="HOGENOM" id="CLU_251080_0_0_1"/>
<proteinExistence type="predicted"/>
<dbReference type="STRING" id="40148.A0A0E0ALU8"/>
<feature type="compositionally biased region" description="Basic and acidic residues" evidence="4">
    <location>
        <begin position="1209"/>
        <end position="1222"/>
    </location>
</feature>
<name>A0A0E0ALU8_9ORYZ</name>
<feature type="repeat" description="PPR" evidence="3">
    <location>
        <begin position="795"/>
        <end position="829"/>
    </location>
</feature>
<keyword evidence="2" id="KW-0809">Transit peptide</keyword>
<evidence type="ECO:0000313" key="6">
    <source>
        <dbReference type="Proteomes" id="UP000026961"/>
    </source>
</evidence>
<evidence type="ECO:0000256" key="1">
    <source>
        <dbReference type="ARBA" id="ARBA00022737"/>
    </source>
</evidence>
<feature type="compositionally biased region" description="Basic and acidic residues" evidence="4">
    <location>
        <begin position="1359"/>
        <end position="1371"/>
    </location>
</feature>
<dbReference type="FunFam" id="1.25.40.10:FF:001642">
    <property type="entry name" value="Selenium-binding protein-like"/>
    <property type="match status" value="1"/>
</dbReference>
<protein>
    <submittedName>
        <fullName evidence="5">Uncharacterized protein</fullName>
    </submittedName>
</protein>
<dbReference type="Pfam" id="PF20431">
    <property type="entry name" value="E_motif"/>
    <property type="match status" value="1"/>
</dbReference>
<dbReference type="FunFam" id="1.25.40.10:FF:000624">
    <property type="entry name" value="Putative pentatricopeptide repeat-containing protein"/>
    <property type="match status" value="1"/>
</dbReference>